<name>A0AAN6URD0_9PEZI</name>
<dbReference type="Proteomes" id="UP001304895">
    <property type="component" value="Unassembled WGS sequence"/>
</dbReference>
<feature type="region of interest" description="Disordered" evidence="1">
    <location>
        <begin position="1"/>
        <end position="58"/>
    </location>
</feature>
<feature type="transmembrane region" description="Helical" evidence="2">
    <location>
        <begin position="978"/>
        <end position="1004"/>
    </location>
</feature>
<dbReference type="SUPFAM" id="SSF53474">
    <property type="entry name" value="alpha/beta-Hydrolases"/>
    <property type="match status" value="1"/>
</dbReference>
<sequence length="1082" mass="117115">MSSSACLTDRREPESLSPPSHDTTPPTEDEAHSPPSDGADEDDLDVDQEDAHSFMQPAISPMATLLMSPRTPAADRAAAFGRQPVGGLFEMLGRDEPGRARQTGPAHHDTRNSAGPTPGRQSPVSRLPTPWQAGPKQLQISEPGRFRSSMSTAFQAHGRHGRSHSIGESALKRLSKALPSISIPAGLIPNITTPAFFSSGLGSPQKDGRVSQPRAPVALVDPEKPPSSSSPNLLSPQRLPVQPGSTRPRTLRSSASDDSLLYHTLSRVSSLGDDDRFAHVREQVNVRIKAIKDSFDGPSFKLPQMPSRFSDSCPQNRLAFWLIVLDLLNTPLKKSATDPLPSRHRSGSLQNGVSQDPLDAVLETLTGDIVVMGGYRGSILRSAKAPHRRLWVPVKVQLGVRKVNLEVGLDPEDEENMENHIIADGMLQNVGPVDISRRLFKKLRECENARTGKLRVHDYGYDWRLSPHLLSRKLVDFLAKLPSNQPGTPREQRGALVIAHSLGGLITRHAVNQRPELFSGVLYVGVPQRTINVLGPVRNGDAVLLNEKILSAQVNFSLRTTFVFLPEDGFCFVDKVTKEEYKIDLYNPQDWIKYRLCPCVSAPALPALSRSTTFGSLLSLSDSLPRSLPLRNRSSHSHTRKTLAAAAAATAVATAADATRKDRTLAAQLNSSSAPSPTQQQQESPPSSTTLARNLAYLTRVLAQTRQFRAELHHVHAHQHANAYPPLAVIYGKDIPTTYAAGVASRDAIACADAYDDLLFASGDGVVLAKEAMLPPGYAVVRGGRVVTDRGHIAPTLTVQVVQPPPAIILSSSACFFSFFGSVVFLGASMLNRPPLPQSRRASLLACMQHGIRGFETTGEEWSTYYRSQGSASSFEAESQDLHLQAKMRSVSTIDSARTGTTALALLMGLTVLGISANTLRVYDETHVSAALMLPLWPDEFNVRPTVALVVGGTIAFVSNLAALCCSHVRPLRAKTTLHTASAFLLPALSLAASLVAVVFYYAVNASATADTLVSWTCRWRDIPMAQQPHWDTLCRQGRAGLYLAVVLIPLEAIALGLAAVQMRAERYVGGYLGARKTPVVG</sequence>
<dbReference type="PANTHER" id="PTHR11440">
    <property type="entry name" value="LECITHIN-CHOLESTEROL ACYLTRANSFERASE-RELATED"/>
    <property type="match status" value="1"/>
</dbReference>
<keyword evidence="4" id="KW-1185">Reference proteome</keyword>
<feature type="transmembrane region" description="Helical" evidence="2">
    <location>
        <begin position="903"/>
        <end position="923"/>
    </location>
</feature>
<feature type="region of interest" description="Disordered" evidence="1">
    <location>
        <begin position="88"/>
        <end position="136"/>
    </location>
</feature>
<evidence type="ECO:0000256" key="1">
    <source>
        <dbReference type="SAM" id="MobiDB-lite"/>
    </source>
</evidence>
<dbReference type="InterPro" id="IPR029058">
    <property type="entry name" value="AB_hydrolase_fold"/>
</dbReference>
<feature type="transmembrane region" description="Helical" evidence="2">
    <location>
        <begin position="807"/>
        <end position="831"/>
    </location>
</feature>
<evidence type="ECO:0000313" key="4">
    <source>
        <dbReference type="Proteomes" id="UP001304895"/>
    </source>
</evidence>
<feature type="region of interest" description="Disordered" evidence="1">
    <location>
        <begin position="199"/>
        <end position="256"/>
    </location>
</feature>
<feature type="compositionally biased region" description="Low complexity" evidence="1">
    <location>
        <begin position="226"/>
        <end position="240"/>
    </location>
</feature>
<dbReference type="EMBL" id="MU853402">
    <property type="protein sequence ID" value="KAK4137455.1"/>
    <property type="molecule type" value="Genomic_DNA"/>
</dbReference>
<dbReference type="AlphaFoldDB" id="A0AAN6URD0"/>
<evidence type="ECO:0000256" key="2">
    <source>
        <dbReference type="SAM" id="Phobius"/>
    </source>
</evidence>
<organism evidence="3 4">
    <name type="scientific">Trichocladium antarcticum</name>
    <dbReference type="NCBI Taxonomy" id="1450529"/>
    <lineage>
        <taxon>Eukaryota</taxon>
        <taxon>Fungi</taxon>
        <taxon>Dikarya</taxon>
        <taxon>Ascomycota</taxon>
        <taxon>Pezizomycotina</taxon>
        <taxon>Sordariomycetes</taxon>
        <taxon>Sordariomycetidae</taxon>
        <taxon>Sordariales</taxon>
        <taxon>Chaetomiaceae</taxon>
        <taxon>Trichocladium</taxon>
    </lineage>
</organism>
<feature type="transmembrane region" description="Helical" evidence="2">
    <location>
        <begin position="943"/>
        <end position="966"/>
    </location>
</feature>
<protein>
    <submittedName>
        <fullName evidence="3">Uncharacterized protein</fullName>
    </submittedName>
</protein>
<feature type="transmembrane region" description="Helical" evidence="2">
    <location>
        <begin position="1040"/>
        <end position="1061"/>
    </location>
</feature>
<feature type="compositionally biased region" description="Polar residues" evidence="1">
    <location>
        <begin position="243"/>
        <end position="256"/>
    </location>
</feature>
<accession>A0AAN6URD0</accession>
<keyword evidence="2" id="KW-0472">Membrane</keyword>
<keyword evidence="2" id="KW-0812">Transmembrane</keyword>
<feature type="region of interest" description="Disordered" evidence="1">
    <location>
        <begin position="667"/>
        <end position="689"/>
    </location>
</feature>
<evidence type="ECO:0000313" key="3">
    <source>
        <dbReference type="EMBL" id="KAK4137455.1"/>
    </source>
</evidence>
<proteinExistence type="predicted"/>
<comment type="caution">
    <text evidence="3">The sequence shown here is derived from an EMBL/GenBank/DDBJ whole genome shotgun (WGS) entry which is preliminary data.</text>
</comment>
<reference evidence="3" key="1">
    <citation type="journal article" date="2023" name="Mol. Phylogenet. Evol.">
        <title>Genome-scale phylogeny and comparative genomics of the fungal order Sordariales.</title>
        <authorList>
            <person name="Hensen N."/>
            <person name="Bonometti L."/>
            <person name="Westerberg I."/>
            <person name="Brannstrom I.O."/>
            <person name="Guillou S."/>
            <person name="Cros-Aarteil S."/>
            <person name="Calhoun S."/>
            <person name="Haridas S."/>
            <person name="Kuo A."/>
            <person name="Mondo S."/>
            <person name="Pangilinan J."/>
            <person name="Riley R."/>
            <person name="LaButti K."/>
            <person name="Andreopoulos B."/>
            <person name="Lipzen A."/>
            <person name="Chen C."/>
            <person name="Yan M."/>
            <person name="Daum C."/>
            <person name="Ng V."/>
            <person name="Clum A."/>
            <person name="Steindorff A."/>
            <person name="Ohm R.A."/>
            <person name="Martin F."/>
            <person name="Silar P."/>
            <person name="Natvig D.O."/>
            <person name="Lalanne C."/>
            <person name="Gautier V."/>
            <person name="Ament-Velasquez S.L."/>
            <person name="Kruys A."/>
            <person name="Hutchinson M.I."/>
            <person name="Powell A.J."/>
            <person name="Barry K."/>
            <person name="Miller A.N."/>
            <person name="Grigoriev I.V."/>
            <person name="Debuchy R."/>
            <person name="Gladieux P."/>
            <person name="Hiltunen Thoren M."/>
            <person name="Johannesson H."/>
        </authorList>
    </citation>
    <scope>NUCLEOTIDE SEQUENCE</scope>
    <source>
        <strain evidence="3">CBS 123565</strain>
    </source>
</reference>
<feature type="compositionally biased region" description="Polar residues" evidence="1">
    <location>
        <begin position="17"/>
        <end position="26"/>
    </location>
</feature>
<keyword evidence="2" id="KW-1133">Transmembrane helix</keyword>
<feature type="compositionally biased region" description="Acidic residues" evidence="1">
    <location>
        <begin position="38"/>
        <end position="48"/>
    </location>
</feature>
<reference evidence="3" key="2">
    <citation type="submission" date="2023-05" db="EMBL/GenBank/DDBJ databases">
        <authorList>
            <consortium name="Lawrence Berkeley National Laboratory"/>
            <person name="Steindorff A."/>
            <person name="Hensen N."/>
            <person name="Bonometti L."/>
            <person name="Westerberg I."/>
            <person name="Brannstrom I.O."/>
            <person name="Guillou S."/>
            <person name="Cros-Aarteil S."/>
            <person name="Calhoun S."/>
            <person name="Haridas S."/>
            <person name="Kuo A."/>
            <person name="Mondo S."/>
            <person name="Pangilinan J."/>
            <person name="Riley R."/>
            <person name="Labutti K."/>
            <person name="Andreopoulos B."/>
            <person name="Lipzen A."/>
            <person name="Chen C."/>
            <person name="Yanf M."/>
            <person name="Daum C."/>
            <person name="Ng V."/>
            <person name="Clum A."/>
            <person name="Ohm R."/>
            <person name="Martin F."/>
            <person name="Silar P."/>
            <person name="Natvig D."/>
            <person name="Lalanne C."/>
            <person name="Gautier V."/>
            <person name="Ament-Velasquez S.L."/>
            <person name="Kruys A."/>
            <person name="Hutchinson M.I."/>
            <person name="Powell A.J."/>
            <person name="Barry K."/>
            <person name="Miller A.N."/>
            <person name="Grigoriev I.V."/>
            <person name="Debuchy R."/>
            <person name="Gladieux P."/>
            <person name="Thoren M.H."/>
            <person name="Johannesson H."/>
        </authorList>
    </citation>
    <scope>NUCLEOTIDE SEQUENCE</scope>
    <source>
        <strain evidence="3">CBS 123565</strain>
    </source>
</reference>
<dbReference type="Gene3D" id="3.40.50.1820">
    <property type="entry name" value="alpha/beta hydrolase"/>
    <property type="match status" value="1"/>
</dbReference>
<feature type="compositionally biased region" description="Polar residues" evidence="1">
    <location>
        <begin position="112"/>
        <end position="124"/>
    </location>
</feature>
<gene>
    <name evidence="3" type="ORF">BT67DRAFT_431748</name>
</gene>